<gene>
    <name evidence="8" type="primary">LRIT2</name>
</gene>
<keyword evidence="2" id="KW-0732">Signal</keyword>
<feature type="compositionally biased region" description="Basic and acidic residues" evidence="6">
    <location>
        <begin position="553"/>
        <end position="566"/>
    </location>
</feature>
<dbReference type="InterPro" id="IPR003598">
    <property type="entry name" value="Ig_sub2"/>
</dbReference>
<evidence type="ECO:0000313" key="9">
    <source>
        <dbReference type="Proteomes" id="UP000002279"/>
    </source>
</evidence>
<dbReference type="PROSITE" id="PS51450">
    <property type="entry name" value="LRR"/>
    <property type="match status" value="1"/>
</dbReference>
<name>F7B6Z6_ORNAN</name>
<accession>F7B6Z6</accession>
<feature type="region of interest" description="Disordered" evidence="6">
    <location>
        <begin position="528"/>
        <end position="589"/>
    </location>
</feature>
<dbReference type="Gene3D" id="3.80.10.10">
    <property type="entry name" value="Ribonuclease Inhibitor"/>
    <property type="match status" value="1"/>
</dbReference>
<dbReference type="Pfam" id="PF13855">
    <property type="entry name" value="LRR_8"/>
    <property type="match status" value="1"/>
</dbReference>
<dbReference type="InterPro" id="IPR036179">
    <property type="entry name" value="Ig-like_dom_sf"/>
</dbReference>
<dbReference type="SMART" id="SM00409">
    <property type="entry name" value="IG"/>
    <property type="match status" value="1"/>
</dbReference>
<reference evidence="8 9" key="1">
    <citation type="journal article" date="2008" name="Nature">
        <title>Genome analysis of the platypus reveals unique signatures of evolution.</title>
        <authorList>
            <person name="Warren W.C."/>
            <person name="Hillier L.W."/>
            <person name="Marshall Graves J.A."/>
            <person name="Birney E."/>
            <person name="Ponting C.P."/>
            <person name="Grutzner F."/>
            <person name="Belov K."/>
            <person name="Miller W."/>
            <person name="Clarke L."/>
            <person name="Chinwalla A.T."/>
            <person name="Yang S.P."/>
            <person name="Heger A."/>
            <person name="Locke D.P."/>
            <person name="Miethke P."/>
            <person name="Waters P.D."/>
            <person name="Veyrunes F."/>
            <person name="Fulton L."/>
            <person name="Fulton B."/>
            <person name="Graves T."/>
            <person name="Wallis J."/>
            <person name="Puente X.S."/>
            <person name="Lopez-Otin C."/>
            <person name="Ordonez G.R."/>
            <person name="Eichler E.E."/>
            <person name="Chen L."/>
            <person name="Cheng Z."/>
            <person name="Deakin J.E."/>
            <person name="Alsop A."/>
            <person name="Thompson K."/>
            <person name="Kirby P."/>
            <person name="Papenfuss A.T."/>
            <person name="Wakefield M.J."/>
            <person name="Olender T."/>
            <person name="Lancet D."/>
            <person name="Huttley G.A."/>
            <person name="Smit A.F."/>
            <person name="Pask A."/>
            <person name="Temple-Smith P."/>
            <person name="Batzer M.A."/>
            <person name="Walker J.A."/>
            <person name="Konkel M.K."/>
            <person name="Harris R.S."/>
            <person name="Whittington C.M."/>
            <person name="Wong E.S."/>
            <person name="Gemmell N.J."/>
            <person name="Buschiazzo E."/>
            <person name="Vargas Jentzsch I.M."/>
            <person name="Merkel A."/>
            <person name="Schmitz J."/>
            <person name="Zemann A."/>
            <person name="Churakov G."/>
            <person name="Kriegs J.O."/>
            <person name="Brosius J."/>
            <person name="Murchison E.P."/>
            <person name="Sachidanandam R."/>
            <person name="Smith C."/>
            <person name="Hannon G.J."/>
            <person name="Tsend-Ayush E."/>
            <person name="McMillan D."/>
            <person name="Attenborough R."/>
            <person name="Rens W."/>
            <person name="Ferguson-Smith M."/>
            <person name="Lefevre C.M."/>
            <person name="Sharp J.A."/>
            <person name="Nicholas K.R."/>
            <person name="Ray D.A."/>
            <person name="Kube M."/>
            <person name="Reinhardt R."/>
            <person name="Pringle T.H."/>
            <person name="Taylor J."/>
            <person name="Jones R.C."/>
            <person name="Nixon B."/>
            <person name="Dacheux J.L."/>
            <person name="Niwa H."/>
            <person name="Sekita Y."/>
            <person name="Huang X."/>
            <person name="Stark A."/>
            <person name="Kheradpour P."/>
            <person name="Kellis M."/>
            <person name="Flicek P."/>
            <person name="Chen Y."/>
            <person name="Webber C."/>
            <person name="Hardison R."/>
            <person name="Nelson J."/>
            <person name="Hallsworth-Pepin K."/>
            <person name="Delehaunty K."/>
            <person name="Markovic C."/>
            <person name="Minx P."/>
            <person name="Feng Y."/>
            <person name="Kremitzki C."/>
            <person name="Mitreva M."/>
            <person name="Glasscock J."/>
            <person name="Wylie T."/>
            <person name="Wohldmann P."/>
            <person name="Thiru P."/>
            <person name="Nhan M.N."/>
            <person name="Pohl C.S."/>
            <person name="Smith S.M."/>
            <person name="Hou S."/>
            <person name="Nefedov M."/>
            <person name="de Jong P.J."/>
            <person name="Renfree M.B."/>
            <person name="Mardis E.R."/>
            <person name="Wilson R.K."/>
        </authorList>
    </citation>
    <scope>NUCLEOTIDE SEQUENCE [LARGE SCALE GENOMIC DNA]</scope>
    <source>
        <strain evidence="8 9">Glennie</strain>
    </source>
</reference>
<dbReference type="eggNOG" id="KOG0619">
    <property type="taxonomic scope" value="Eukaryota"/>
</dbReference>
<evidence type="ECO:0000256" key="3">
    <source>
        <dbReference type="ARBA" id="ARBA00022737"/>
    </source>
</evidence>
<dbReference type="SUPFAM" id="SSF48726">
    <property type="entry name" value="Immunoglobulin"/>
    <property type="match status" value="1"/>
</dbReference>
<feature type="domain" description="Ig-like" evidence="7">
    <location>
        <begin position="275"/>
        <end position="367"/>
    </location>
</feature>
<dbReference type="InParanoid" id="F7B6Z6"/>
<evidence type="ECO:0000256" key="4">
    <source>
        <dbReference type="ARBA" id="ARBA00023157"/>
    </source>
</evidence>
<dbReference type="SMART" id="SM00408">
    <property type="entry name" value="IGc2"/>
    <property type="match status" value="1"/>
</dbReference>
<dbReference type="InterPro" id="IPR013783">
    <property type="entry name" value="Ig-like_fold"/>
</dbReference>
<evidence type="ECO:0000256" key="1">
    <source>
        <dbReference type="ARBA" id="ARBA00022614"/>
    </source>
</evidence>
<dbReference type="HOGENOM" id="CLU_034556_1_0_1"/>
<dbReference type="PROSITE" id="PS50835">
    <property type="entry name" value="IG_LIKE"/>
    <property type="match status" value="1"/>
</dbReference>
<reference evidence="8" key="2">
    <citation type="submission" date="2025-08" db="UniProtKB">
        <authorList>
            <consortium name="Ensembl"/>
        </authorList>
    </citation>
    <scope>IDENTIFICATION</scope>
    <source>
        <strain evidence="8">Glennie</strain>
    </source>
</reference>
<sequence length="589" mass="64797">MAELPPILQLTVKLCGDCILSIEILDQHSTERPLKMRRPTPTFQFLILFALSSAGFFCRSLLCLASSMKIIPRNIPSDIKKLRLESSPLTELPRGSFSNGSSLRYLWLNFNNLTVIHLQSLESLRGLKELRLQGNKLRSVPWTAFQDTPALAILDLQHNRLDVLPEHALKYLANLTYLDLSSNQLTVVSQEVFFNWPVYRRSQQADRGLEVTSNAVLALHANPWICDCRLRGFVQVVNSIGPPLILVNSYLTCLGPPALAGRFFHEVALKGCTKPLVSTPGTNLTVQMGRNVTLKCLAQSRPPPTIAWTYPLRLLRAFDVSTVRIEEDSVASELVIPSVLLADGGNYTCTANNFVGNSSIGIALRVQAPRSASSSSSSLSSSEDTPSIHMRIAKQTVYGITLEWFTTADDPAETWFTLSLGKFEAAQKDTVYISPGINTYSMDGLLPATKYEVCIALRSQPSRKGQCVVFITGSNVSELEQREKLIHIIVVVCAMVLSVPVGMYACTTETHFGYLERCYRGWPRRRRGPRCPNAATESKDSTFDSPAAGSEEGLCHGDPRGQDGGERLGLGAGESDTPNPNCQNGADLY</sequence>
<dbReference type="STRING" id="9258.ENSOANP00000023399"/>
<dbReference type="FunFam" id="2.60.40.10:FF:000032">
    <property type="entry name" value="palladin isoform X1"/>
    <property type="match status" value="1"/>
</dbReference>
<keyword evidence="9" id="KW-1185">Reference proteome</keyword>
<dbReference type="Bgee" id="ENSOANG00000014861">
    <property type="expression patterns" value="Expressed in testis"/>
</dbReference>
<organism evidence="8 9">
    <name type="scientific">Ornithorhynchus anatinus</name>
    <name type="common">Duckbill platypus</name>
    <dbReference type="NCBI Taxonomy" id="9258"/>
    <lineage>
        <taxon>Eukaryota</taxon>
        <taxon>Metazoa</taxon>
        <taxon>Chordata</taxon>
        <taxon>Craniata</taxon>
        <taxon>Vertebrata</taxon>
        <taxon>Euteleostomi</taxon>
        <taxon>Mammalia</taxon>
        <taxon>Monotremata</taxon>
        <taxon>Ornithorhynchidae</taxon>
        <taxon>Ornithorhynchus</taxon>
    </lineage>
</organism>
<proteinExistence type="predicted"/>
<dbReference type="InterPro" id="IPR003591">
    <property type="entry name" value="Leu-rich_rpt_typical-subtyp"/>
</dbReference>
<dbReference type="InterPro" id="IPR003599">
    <property type="entry name" value="Ig_sub"/>
</dbReference>
<evidence type="ECO:0000256" key="6">
    <source>
        <dbReference type="SAM" id="MobiDB-lite"/>
    </source>
</evidence>
<dbReference type="PANTHER" id="PTHR45842">
    <property type="entry name" value="SYNAPTIC ADHESION-LIKE MOLECULE SALM"/>
    <property type="match status" value="1"/>
</dbReference>
<keyword evidence="3" id="KW-0677">Repeat</keyword>
<reference evidence="8" key="3">
    <citation type="submission" date="2025-09" db="UniProtKB">
        <authorList>
            <consortium name="Ensembl"/>
        </authorList>
    </citation>
    <scope>IDENTIFICATION</scope>
    <source>
        <strain evidence="8">Glennie</strain>
    </source>
</reference>
<dbReference type="SMART" id="SM00369">
    <property type="entry name" value="LRR_TYP"/>
    <property type="match status" value="5"/>
</dbReference>
<dbReference type="Gene3D" id="2.60.40.10">
    <property type="entry name" value="Immunoglobulins"/>
    <property type="match status" value="1"/>
</dbReference>
<dbReference type="GeneTree" id="ENSGT00940000159143"/>
<dbReference type="InterPro" id="IPR032675">
    <property type="entry name" value="LRR_dom_sf"/>
</dbReference>
<dbReference type="OMA" id="GITLEWH"/>
<dbReference type="PANTHER" id="PTHR45842:SF14">
    <property type="entry name" value="LEUCINE-RICH REPEAT, IMMUNOGLOBULIN-LIKE DOMAIN AND TRANSMEMBRANE DOMAIN-CONTAINING PROTEIN 2"/>
    <property type="match status" value="1"/>
</dbReference>
<evidence type="ECO:0000256" key="5">
    <source>
        <dbReference type="ARBA" id="ARBA00023319"/>
    </source>
</evidence>
<dbReference type="Ensembl" id="ENSOANT00000023403.2">
    <property type="protein sequence ID" value="ENSOANP00000023399.2"/>
    <property type="gene ID" value="ENSOANG00000014861.3"/>
</dbReference>
<dbReference type="Pfam" id="PF13927">
    <property type="entry name" value="Ig_3"/>
    <property type="match status" value="1"/>
</dbReference>
<keyword evidence="4" id="KW-1015">Disulfide bond</keyword>
<feature type="compositionally biased region" description="Polar residues" evidence="6">
    <location>
        <begin position="576"/>
        <end position="589"/>
    </location>
</feature>
<keyword evidence="5" id="KW-0393">Immunoglobulin domain</keyword>
<dbReference type="Proteomes" id="UP000002279">
    <property type="component" value="Chromosome 3"/>
</dbReference>
<dbReference type="AlphaFoldDB" id="F7B6Z6"/>
<dbReference type="InterPro" id="IPR007110">
    <property type="entry name" value="Ig-like_dom"/>
</dbReference>
<dbReference type="InterPro" id="IPR001611">
    <property type="entry name" value="Leu-rich_rpt"/>
</dbReference>
<dbReference type="InterPro" id="IPR000483">
    <property type="entry name" value="Cys-rich_flank_reg_C"/>
</dbReference>
<evidence type="ECO:0000313" key="8">
    <source>
        <dbReference type="Ensembl" id="ENSOANP00000023399.2"/>
    </source>
</evidence>
<dbReference type="SMART" id="SM00082">
    <property type="entry name" value="LRRCT"/>
    <property type="match status" value="1"/>
</dbReference>
<evidence type="ECO:0000256" key="2">
    <source>
        <dbReference type="ARBA" id="ARBA00022729"/>
    </source>
</evidence>
<dbReference type="InterPro" id="IPR050467">
    <property type="entry name" value="LRFN"/>
</dbReference>
<evidence type="ECO:0000259" key="7">
    <source>
        <dbReference type="PROSITE" id="PS50835"/>
    </source>
</evidence>
<keyword evidence="1" id="KW-0433">Leucine-rich repeat</keyword>
<dbReference type="SUPFAM" id="SSF52058">
    <property type="entry name" value="L domain-like"/>
    <property type="match status" value="1"/>
</dbReference>
<protein>
    <recommendedName>
        <fullName evidence="7">Ig-like domain-containing protein</fullName>
    </recommendedName>
</protein>